<protein>
    <recommendedName>
        <fullName evidence="8">DUF676 domain-containing protein</fullName>
    </recommendedName>
</protein>
<dbReference type="Proteomes" id="UP000019373">
    <property type="component" value="Unassembled WGS sequence"/>
</dbReference>
<dbReference type="AlphaFoldDB" id="U1GW63"/>
<dbReference type="PANTHER" id="PTHR48182:SF2">
    <property type="entry name" value="PROTEIN SERAC1"/>
    <property type="match status" value="1"/>
</dbReference>
<evidence type="ECO:0000313" key="10">
    <source>
        <dbReference type="Proteomes" id="UP000019373"/>
    </source>
</evidence>
<name>U1GW63_ENDPU</name>
<organism evidence="9 10">
    <name type="scientific">Endocarpon pusillum (strain Z07020 / HMAS-L-300199)</name>
    <name type="common">Lichen-forming fungus</name>
    <dbReference type="NCBI Taxonomy" id="1263415"/>
    <lineage>
        <taxon>Eukaryota</taxon>
        <taxon>Fungi</taxon>
        <taxon>Dikarya</taxon>
        <taxon>Ascomycota</taxon>
        <taxon>Pezizomycotina</taxon>
        <taxon>Eurotiomycetes</taxon>
        <taxon>Chaetothyriomycetidae</taxon>
        <taxon>Verrucariales</taxon>
        <taxon>Verrucariaceae</taxon>
        <taxon>Endocarpon</taxon>
    </lineage>
</organism>
<comment type="similarity">
    <text evidence="4">Belongs to the putative lipase ROG1 family.</text>
</comment>
<dbReference type="InterPro" id="IPR007751">
    <property type="entry name" value="DUF676_lipase-like"/>
</dbReference>
<dbReference type="OrthoDB" id="427518at2759"/>
<keyword evidence="6" id="KW-0496">Mitochondrion</keyword>
<feature type="domain" description="DUF676" evidence="8">
    <location>
        <begin position="59"/>
        <end position="189"/>
    </location>
</feature>
<accession>U1GW63</accession>
<dbReference type="GeneID" id="19237306"/>
<keyword evidence="10" id="KW-1185">Reference proteome</keyword>
<evidence type="ECO:0000259" key="8">
    <source>
        <dbReference type="Pfam" id="PF05057"/>
    </source>
</evidence>
<proteinExistence type="inferred from homology"/>
<dbReference type="GO" id="GO:0016020">
    <property type="term" value="C:membrane"/>
    <property type="evidence" value="ECO:0007669"/>
    <property type="project" value="UniProtKB-SubCell"/>
</dbReference>
<reference evidence="10" key="1">
    <citation type="journal article" date="2014" name="BMC Genomics">
        <title>Genome characteristics reveal the impact of lichenization on lichen-forming fungus Endocarpon pusillum Hedwig (Verrucariales, Ascomycota).</title>
        <authorList>
            <person name="Wang Y.-Y."/>
            <person name="Liu B."/>
            <person name="Zhang X.-Y."/>
            <person name="Zhou Q.-M."/>
            <person name="Zhang T."/>
            <person name="Li H."/>
            <person name="Yu Y.-F."/>
            <person name="Zhang X.-L."/>
            <person name="Hao X.-Y."/>
            <person name="Wang M."/>
            <person name="Wang L."/>
            <person name="Wei J.-C."/>
        </authorList>
    </citation>
    <scope>NUCLEOTIDE SEQUENCE [LARGE SCALE GENOMIC DNA]</scope>
    <source>
        <strain evidence="10">Z07020 / HMAS-L-300199</strain>
    </source>
</reference>
<dbReference type="PANTHER" id="PTHR48182">
    <property type="entry name" value="PROTEIN SERAC1"/>
    <property type="match status" value="1"/>
</dbReference>
<sequence length="323" mass="36319">MRRLFGRKLHERWISNDVGETKDERPQIAALQKEGPTSQKSFPVGIKALYSSQWSVVDIVFVHGLTGDREKTWALENQEPWPKTLLPTELPNIRVLTFGYDANVVNLGGVVSENRIANHTMNLITALASYREKDDTQERPIIFVCHSLGGPVCQDALIHARERPELHLKQIYFCCRGIVFLGTPHRGAGLAKWGEMLARALGLIKQTNSGILEVLTRETEVLARVQDGFFTMIRSRNQEKLPPVDITCFFEELPLAGIGLVVPRESAAVPGYIPISIRQNHMDMTKFAYDEDPGFTAVVGELRRWIRQIANPIPKPAESPKCT</sequence>
<dbReference type="OMA" id="HANHSAM"/>
<dbReference type="InterPro" id="IPR052374">
    <property type="entry name" value="SERAC1"/>
</dbReference>
<evidence type="ECO:0000256" key="2">
    <source>
        <dbReference type="ARBA" id="ARBA00004240"/>
    </source>
</evidence>
<dbReference type="GO" id="GO:0005739">
    <property type="term" value="C:mitochondrion"/>
    <property type="evidence" value="ECO:0007669"/>
    <property type="project" value="UniProtKB-SubCell"/>
</dbReference>
<evidence type="ECO:0000256" key="4">
    <source>
        <dbReference type="ARBA" id="ARBA00007920"/>
    </source>
</evidence>
<evidence type="ECO:0000256" key="6">
    <source>
        <dbReference type="ARBA" id="ARBA00023128"/>
    </source>
</evidence>
<dbReference type="HOGENOM" id="CLU_000288_182_0_1"/>
<dbReference type="Gene3D" id="3.40.50.1820">
    <property type="entry name" value="alpha/beta hydrolase"/>
    <property type="match status" value="1"/>
</dbReference>
<gene>
    <name evidence="9" type="ORF">EPUS_02252</name>
</gene>
<dbReference type="GO" id="GO:0005783">
    <property type="term" value="C:endoplasmic reticulum"/>
    <property type="evidence" value="ECO:0007669"/>
    <property type="project" value="UniProtKB-SubCell"/>
</dbReference>
<evidence type="ECO:0000256" key="1">
    <source>
        <dbReference type="ARBA" id="ARBA00004173"/>
    </source>
</evidence>
<keyword evidence="7" id="KW-0472">Membrane</keyword>
<dbReference type="SUPFAM" id="SSF53474">
    <property type="entry name" value="alpha/beta-Hydrolases"/>
    <property type="match status" value="1"/>
</dbReference>
<dbReference type="InterPro" id="IPR029058">
    <property type="entry name" value="AB_hydrolase_fold"/>
</dbReference>
<evidence type="ECO:0000256" key="3">
    <source>
        <dbReference type="ARBA" id="ARBA00004370"/>
    </source>
</evidence>
<dbReference type="RefSeq" id="XP_007785925.1">
    <property type="nucleotide sequence ID" value="XM_007787735.1"/>
</dbReference>
<evidence type="ECO:0000256" key="5">
    <source>
        <dbReference type="ARBA" id="ARBA00022824"/>
    </source>
</evidence>
<evidence type="ECO:0000256" key="7">
    <source>
        <dbReference type="ARBA" id="ARBA00023136"/>
    </source>
</evidence>
<evidence type="ECO:0000313" key="9">
    <source>
        <dbReference type="EMBL" id="ERF76713.1"/>
    </source>
</evidence>
<comment type="subcellular location">
    <subcellularLocation>
        <location evidence="2">Endoplasmic reticulum</location>
    </subcellularLocation>
    <subcellularLocation>
        <location evidence="3">Membrane</location>
    </subcellularLocation>
    <subcellularLocation>
        <location evidence="1">Mitochondrion</location>
    </subcellularLocation>
</comment>
<keyword evidence="5" id="KW-0256">Endoplasmic reticulum</keyword>
<dbReference type="eggNOG" id="KOG2029">
    <property type="taxonomic scope" value="Eukaryota"/>
</dbReference>
<dbReference type="Pfam" id="PF05057">
    <property type="entry name" value="DUF676"/>
    <property type="match status" value="1"/>
</dbReference>
<dbReference type="EMBL" id="KE720721">
    <property type="protein sequence ID" value="ERF76713.1"/>
    <property type="molecule type" value="Genomic_DNA"/>
</dbReference>